<dbReference type="EMBL" id="CAIIXF020000001">
    <property type="protein sequence ID" value="CAH1774912.1"/>
    <property type="molecule type" value="Genomic_DNA"/>
</dbReference>
<name>A0A8J1TN91_OWEFU</name>
<dbReference type="Gene3D" id="3.40.50.300">
    <property type="entry name" value="P-loop containing nucleotide triphosphate hydrolases"/>
    <property type="match status" value="1"/>
</dbReference>
<protein>
    <submittedName>
        <fullName evidence="1">Uncharacterized protein</fullName>
    </submittedName>
</protein>
<organism evidence="1 2">
    <name type="scientific">Owenia fusiformis</name>
    <name type="common">Polychaete worm</name>
    <dbReference type="NCBI Taxonomy" id="6347"/>
    <lineage>
        <taxon>Eukaryota</taxon>
        <taxon>Metazoa</taxon>
        <taxon>Spiralia</taxon>
        <taxon>Lophotrochozoa</taxon>
        <taxon>Annelida</taxon>
        <taxon>Polychaeta</taxon>
        <taxon>Sedentaria</taxon>
        <taxon>Canalipalpata</taxon>
        <taxon>Sabellida</taxon>
        <taxon>Oweniida</taxon>
        <taxon>Oweniidae</taxon>
        <taxon>Owenia</taxon>
    </lineage>
</organism>
<comment type="caution">
    <text evidence="1">The sequence shown here is derived from an EMBL/GenBank/DDBJ whole genome shotgun (WGS) entry which is preliminary data.</text>
</comment>
<dbReference type="InterPro" id="IPR052736">
    <property type="entry name" value="Stf3_sulfotransferase"/>
</dbReference>
<dbReference type="OrthoDB" id="10044941at2759"/>
<accession>A0A8J1TN91</accession>
<reference evidence="1" key="1">
    <citation type="submission" date="2022-03" db="EMBL/GenBank/DDBJ databases">
        <authorList>
            <person name="Martin C."/>
        </authorList>
    </citation>
    <scope>NUCLEOTIDE SEQUENCE</scope>
</reference>
<dbReference type="InterPro" id="IPR027417">
    <property type="entry name" value="P-loop_NTPase"/>
</dbReference>
<dbReference type="PANTHER" id="PTHR36451">
    <property type="entry name" value="PAPS-DEPENDENT SULFOTRANSFERASE STF3"/>
    <property type="match status" value="1"/>
</dbReference>
<dbReference type="Pfam" id="PF13469">
    <property type="entry name" value="Sulfotransfer_3"/>
    <property type="match status" value="1"/>
</dbReference>
<dbReference type="AlphaFoldDB" id="A0A8J1TN91"/>
<dbReference type="SUPFAM" id="SSF52540">
    <property type="entry name" value="P-loop containing nucleoside triphosphate hydrolases"/>
    <property type="match status" value="1"/>
</dbReference>
<sequence length="428" mass="50080">MAYSKPLEFLIRAITVIINTICQLIEYCTQKKCFNLTEEKIEKLGKRIEETAKKHGDVYNWTDAMYMNMNCWAEDTALSPLGRFHIYNTAKEYVDNLENVANCIAAQPDILTVPLKRPIFITGHMRTGSTLLLNLLTCDPANFGPPLWQLRKPAPPVPGTPDRRLEQSKKDRCFMEALVPEIRKQHQVEATDSEECCVAMDRIFLSKWQPLVCQTMQPYATWYQNMPKEKARKMYEYFNREMQLLAYHQGNGHKRLVRKDSLHMLFTDSLLEIFPDACIVNTVRRPETITPSQASMFTTLSKIFYTEDQQDPHGIGKRSLEFIEKSNKTFINVRKSFDCEQNNNAPQRVFTDVMYDDLIKDPIKVVKNIYDFFNLEFTPEFEKNMKQYLISRPNNKHGKHIYSLQEYGLTQDSLNIAFKEYKEYFNIS</sequence>
<proteinExistence type="predicted"/>
<dbReference type="Proteomes" id="UP000749559">
    <property type="component" value="Unassembled WGS sequence"/>
</dbReference>
<evidence type="ECO:0000313" key="2">
    <source>
        <dbReference type="Proteomes" id="UP000749559"/>
    </source>
</evidence>
<dbReference type="PANTHER" id="PTHR36451:SF1">
    <property type="entry name" value="OMEGA-HYDROXY-BETA-DIHYDROMENAQUINONE-9 SULFOTRANSFERASE STF3"/>
    <property type="match status" value="1"/>
</dbReference>
<gene>
    <name evidence="1" type="ORF">OFUS_LOCUS2282</name>
</gene>
<evidence type="ECO:0000313" key="1">
    <source>
        <dbReference type="EMBL" id="CAH1774912.1"/>
    </source>
</evidence>
<keyword evidence="2" id="KW-1185">Reference proteome</keyword>